<protein>
    <submittedName>
        <fullName evidence="2">Uncharacterized protein</fullName>
    </submittedName>
</protein>
<feature type="region of interest" description="Disordered" evidence="1">
    <location>
        <begin position="27"/>
        <end position="62"/>
    </location>
</feature>
<dbReference type="Gramene" id="Bo6g095370.1">
    <property type="protein sequence ID" value="Bo6g095370.1"/>
    <property type="gene ID" value="Bo6g095370"/>
</dbReference>
<reference evidence="2 3" key="1">
    <citation type="journal article" date="2014" name="Genome Biol.">
        <title>Transcriptome and methylome profiling reveals relics of genome dominance in the mesopolyploid Brassica oleracea.</title>
        <authorList>
            <person name="Parkin I.A."/>
            <person name="Koh C."/>
            <person name="Tang H."/>
            <person name="Robinson S.J."/>
            <person name="Kagale S."/>
            <person name="Clarke W.E."/>
            <person name="Town C.D."/>
            <person name="Nixon J."/>
            <person name="Krishnakumar V."/>
            <person name="Bidwell S.L."/>
            <person name="Denoeud F."/>
            <person name="Belcram H."/>
            <person name="Links M.G."/>
            <person name="Just J."/>
            <person name="Clarke C."/>
            <person name="Bender T."/>
            <person name="Huebert T."/>
            <person name="Mason A.S."/>
            <person name="Pires J.C."/>
            <person name="Barker G."/>
            <person name="Moore J."/>
            <person name="Walley P.G."/>
            <person name="Manoli S."/>
            <person name="Batley J."/>
            <person name="Edwards D."/>
            <person name="Nelson M.N."/>
            <person name="Wang X."/>
            <person name="Paterson A.H."/>
            <person name="King G."/>
            <person name="Bancroft I."/>
            <person name="Chalhoub B."/>
            <person name="Sharpe A.G."/>
        </authorList>
    </citation>
    <scope>NUCLEOTIDE SEQUENCE</scope>
    <source>
        <strain evidence="2 3">cv. TO1000</strain>
    </source>
</reference>
<dbReference type="PANTHER" id="PTHR36726:SF8">
    <property type="entry name" value="GENOME ASSEMBLY, CHROMOSOME: A07"/>
    <property type="match status" value="1"/>
</dbReference>
<keyword evidence="3" id="KW-1185">Reference proteome</keyword>
<evidence type="ECO:0000256" key="1">
    <source>
        <dbReference type="SAM" id="MobiDB-lite"/>
    </source>
</evidence>
<name>A0A0D3CXM9_BRAOL</name>
<dbReference type="EnsemblPlants" id="Bo6g095370.1">
    <property type="protein sequence ID" value="Bo6g095370.1"/>
    <property type="gene ID" value="Bo6g095370"/>
</dbReference>
<dbReference type="Proteomes" id="UP000032141">
    <property type="component" value="Chromosome C6"/>
</dbReference>
<dbReference type="InterPro" id="IPR038821">
    <property type="entry name" value="CLE45-like"/>
</dbReference>
<evidence type="ECO:0000313" key="2">
    <source>
        <dbReference type="EnsemblPlants" id="Bo6g095370.1"/>
    </source>
</evidence>
<feature type="region of interest" description="Disordered" evidence="1">
    <location>
        <begin position="397"/>
        <end position="434"/>
    </location>
</feature>
<proteinExistence type="predicted"/>
<evidence type="ECO:0000313" key="3">
    <source>
        <dbReference type="Proteomes" id="UP000032141"/>
    </source>
</evidence>
<dbReference type="HOGENOM" id="CLU_632154_0_0_1"/>
<organism evidence="2 3">
    <name type="scientific">Brassica oleracea var. oleracea</name>
    <dbReference type="NCBI Taxonomy" id="109376"/>
    <lineage>
        <taxon>Eukaryota</taxon>
        <taxon>Viridiplantae</taxon>
        <taxon>Streptophyta</taxon>
        <taxon>Embryophyta</taxon>
        <taxon>Tracheophyta</taxon>
        <taxon>Spermatophyta</taxon>
        <taxon>Magnoliopsida</taxon>
        <taxon>eudicotyledons</taxon>
        <taxon>Gunneridae</taxon>
        <taxon>Pentapetalae</taxon>
        <taxon>rosids</taxon>
        <taxon>malvids</taxon>
        <taxon>Brassicales</taxon>
        <taxon>Brassicaceae</taxon>
        <taxon>Brassiceae</taxon>
        <taxon>Brassica</taxon>
    </lineage>
</organism>
<feature type="compositionally biased region" description="Polar residues" evidence="1">
    <location>
        <begin position="403"/>
        <end position="414"/>
    </location>
</feature>
<dbReference type="PANTHER" id="PTHR36726">
    <property type="entry name" value="CLAVATA3/ESR (CLE)-RELATED PROTEIN 45"/>
    <property type="match status" value="1"/>
</dbReference>
<dbReference type="AlphaFoldDB" id="A0A0D3CXM9"/>
<sequence length="434" mass="48452">MSSSNYFRSWIDRPHLDPNTRLLTEEYQRGITEFMGSNDDQTRPRQRRGRGGTGSQSRDSSHFQDFALSHSSYRTSPSAAPAPAPFAPAAAPALAPPGPPGVLSVAELVRQPGRDRLPYLTLYPHERGQTCAWISRMMYSAIDKGHPTFTDFLTGKQHLWFRQFANSTGIPMRRAFSITTSSIKLWTTMGSRSTSGRRSGKSIRTFPRNIPRDSFLGIFRGLRSSEIPDENSEEHFVGTSEDWTIGKSIEISRGSSPSVYSEELSDELVVFGVSSEIHFLGIPSEISEGFPRKNEFPRSYFRRLVSSLAPVGCGNGIVPTVCTAHGSGLLSDNKYKVSALSREFFLKETQGDKAGVHPGDIAELKNMDIHFRYNREEHGILSGNRRILGEVNKDKVKAEKMQAQKNQTKDSLQSSKRHVRRGSDPIHNKSQPFS</sequence>
<reference evidence="2" key="2">
    <citation type="submission" date="2015-03" db="UniProtKB">
        <authorList>
            <consortium name="EnsemblPlants"/>
        </authorList>
    </citation>
    <scope>IDENTIFICATION</scope>
</reference>
<accession>A0A0D3CXM9</accession>